<accession>A0A2Z7BIY7</accession>
<reference evidence="1 2" key="1">
    <citation type="journal article" date="2015" name="Proc. Natl. Acad. Sci. U.S.A.">
        <title>The resurrection genome of Boea hygrometrica: A blueprint for survival of dehydration.</title>
        <authorList>
            <person name="Xiao L."/>
            <person name="Yang G."/>
            <person name="Zhang L."/>
            <person name="Yang X."/>
            <person name="Zhao S."/>
            <person name="Ji Z."/>
            <person name="Zhou Q."/>
            <person name="Hu M."/>
            <person name="Wang Y."/>
            <person name="Chen M."/>
            <person name="Xu Y."/>
            <person name="Jin H."/>
            <person name="Xiao X."/>
            <person name="Hu G."/>
            <person name="Bao F."/>
            <person name="Hu Y."/>
            <person name="Wan P."/>
            <person name="Li L."/>
            <person name="Deng X."/>
            <person name="Kuang T."/>
            <person name="Xiang C."/>
            <person name="Zhu J.K."/>
            <person name="Oliver M.J."/>
            <person name="He Y."/>
        </authorList>
    </citation>
    <scope>NUCLEOTIDE SEQUENCE [LARGE SCALE GENOMIC DNA]</scope>
    <source>
        <strain evidence="2">cv. XS01</strain>
    </source>
</reference>
<dbReference type="EMBL" id="KV005644">
    <property type="protein sequence ID" value="KZV34027.1"/>
    <property type="molecule type" value="Genomic_DNA"/>
</dbReference>
<evidence type="ECO:0000313" key="1">
    <source>
        <dbReference type="EMBL" id="KZV34027.1"/>
    </source>
</evidence>
<dbReference type="Proteomes" id="UP000250235">
    <property type="component" value="Unassembled WGS sequence"/>
</dbReference>
<name>A0A2Z7BIY7_9LAMI</name>
<protein>
    <submittedName>
        <fullName evidence="1">Uncharacterized protein</fullName>
    </submittedName>
</protein>
<gene>
    <name evidence="1" type="ORF">F511_02800</name>
</gene>
<dbReference type="AlphaFoldDB" id="A0A2Z7BIY7"/>
<keyword evidence="2" id="KW-1185">Reference proteome</keyword>
<evidence type="ECO:0000313" key="2">
    <source>
        <dbReference type="Proteomes" id="UP000250235"/>
    </source>
</evidence>
<organism evidence="1 2">
    <name type="scientific">Dorcoceras hygrometricum</name>
    <dbReference type="NCBI Taxonomy" id="472368"/>
    <lineage>
        <taxon>Eukaryota</taxon>
        <taxon>Viridiplantae</taxon>
        <taxon>Streptophyta</taxon>
        <taxon>Embryophyta</taxon>
        <taxon>Tracheophyta</taxon>
        <taxon>Spermatophyta</taxon>
        <taxon>Magnoliopsida</taxon>
        <taxon>eudicotyledons</taxon>
        <taxon>Gunneridae</taxon>
        <taxon>Pentapetalae</taxon>
        <taxon>asterids</taxon>
        <taxon>lamiids</taxon>
        <taxon>Lamiales</taxon>
        <taxon>Gesneriaceae</taxon>
        <taxon>Didymocarpoideae</taxon>
        <taxon>Trichosporeae</taxon>
        <taxon>Loxocarpinae</taxon>
        <taxon>Dorcoceras</taxon>
    </lineage>
</organism>
<sequence>MAAAAVASSFSTSVQSLKCLGLKTWPNDHHQLKISCTRILRSASVSCFLGNESNQPVNKWRIPRLAAAVAQEEAALAAPVEELAEDEVSRDSGDVNTKLLHRELAL</sequence>
<proteinExistence type="predicted"/>